<gene>
    <name evidence="1" type="ORF">NDR86_14700</name>
</gene>
<keyword evidence="2" id="KW-1185">Reference proteome</keyword>
<dbReference type="EMBL" id="JAMRXG010000005">
    <property type="protein sequence ID" value="MCM6774724.1"/>
    <property type="molecule type" value="Genomic_DNA"/>
</dbReference>
<reference evidence="1" key="1">
    <citation type="submission" date="2022-06" db="EMBL/GenBank/DDBJ databases">
        <title>Novel species in genus nocardia.</title>
        <authorList>
            <person name="Li F."/>
        </authorList>
    </citation>
    <scope>NUCLEOTIDE SEQUENCE</scope>
    <source>
        <strain evidence="1">CDC141</strain>
    </source>
</reference>
<dbReference type="RefSeq" id="WP_251912576.1">
    <property type="nucleotide sequence ID" value="NZ_JAMRXG010000005.1"/>
</dbReference>
<organism evidence="1 2">
    <name type="scientific">Nocardia pulmonis</name>
    <dbReference type="NCBI Taxonomy" id="2951408"/>
    <lineage>
        <taxon>Bacteria</taxon>
        <taxon>Bacillati</taxon>
        <taxon>Actinomycetota</taxon>
        <taxon>Actinomycetes</taxon>
        <taxon>Mycobacteriales</taxon>
        <taxon>Nocardiaceae</taxon>
        <taxon>Nocardia</taxon>
    </lineage>
</organism>
<dbReference type="Proteomes" id="UP001139157">
    <property type="component" value="Unassembled WGS sequence"/>
</dbReference>
<evidence type="ECO:0000313" key="2">
    <source>
        <dbReference type="Proteomes" id="UP001139157"/>
    </source>
</evidence>
<dbReference type="AlphaFoldDB" id="A0A9X2E6J4"/>
<sequence>MLTTIPSGWEGRTDLGPTLEVRADGRAVMRPDAASVERGVGVGARQVSGRVAPEVVAAAVGEAKALAAVDMGVPRDGDASSTLLDFLGATPDQDVHLVVYSPGASEGLSEEQKVNRQRFADLCKRLLDGFVADR</sequence>
<name>A0A9X2E6J4_9NOCA</name>
<evidence type="ECO:0000313" key="1">
    <source>
        <dbReference type="EMBL" id="MCM6774724.1"/>
    </source>
</evidence>
<accession>A0A9X2E6J4</accession>
<proteinExistence type="predicted"/>
<comment type="caution">
    <text evidence="1">The sequence shown here is derived from an EMBL/GenBank/DDBJ whole genome shotgun (WGS) entry which is preliminary data.</text>
</comment>
<protein>
    <submittedName>
        <fullName evidence="1">Uncharacterized protein</fullName>
    </submittedName>
</protein>